<protein>
    <submittedName>
        <fullName evidence="3">MFS transporter</fullName>
    </submittedName>
</protein>
<dbReference type="Proteomes" id="UP001246372">
    <property type="component" value="Unassembled WGS sequence"/>
</dbReference>
<dbReference type="PANTHER" id="PTHR11328:SF24">
    <property type="entry name" value="MAJOR FACILITATOR SUPERFAMILY (MFS) PROFILE DOMAIN-CONTAINING PROTEIN"/>
    <property type="match status" value="1"/>
</dbReference>
<evidence type="ECO:0000313" key="3">
    <source>
        <dbReference type="EMBL" id="MDT8999465.1"/>
    </source>
</evidence>
<feature type="transmembrane region" description="Helical" evidence="2">
    <location>
        <begin position="290"/>
        <end position="309"/>
    </location>
</feature>
<keyword evidence="4" id="KW-1185">Reference proteome</keyword>
<feature type="transmembrane region" description="Helical" evidence="2">
    <location>
        <begin position="396"/>
        <end position="418"/>
    </location>
</feature>
<proteinExistence type="inferred from homology"/>
<feature type="transmembrane region" description="Helical" evidence="2">
    <location>
        <begin position="357"/>
        <end position="376"/>
    </location>
</feature>
<feature type="transmembrane region" description="Helical" evidence="2">
    <location>
        <begin position="261"/>
        <end position="278"/>
    </location>
</feature>
<feature type="transmembrane region" description="Helical" evidence="2">
    <location>
        <begin position="315"/>
        <end position="337"/>
    </location>
</feature>
<dbReference type="Gene3D" id="1.20.1250.20">
    <property type="entry name" value="MFS general substrate transporter like domains"/>
    <property type="match status" value="2"/>
</dbReference>
<keyword evidence="2" id="KW-0472">Membrane</keyword>
<comment type="caution">
    <text evidence="3">The sequence shown here is derived from an EMBL/GenBank/DDBJ whole genome shotgun (WGS) entry which is preliminary data.</text>
</comment>
<feature type="transmembrane region" description="Helical" evidence="2">
    <location>
        <begin position="21"/>
        <end position="40"/>
    </location>
</feature>
<dbReference type="SUPFAM" id="SSF103473">
    <property type="entry name" value="MFS general substrate transporter"/>
    <property type="match status" value="1"/>
</dbReference>
<dbReference type="EMBL" id="JAVXZY010000003">
    <property type="protein sequence ID" value="MDT8999465.1"/>
    <property type="molecule type" value="Genomic_DNA"/>
</dbReference>
<accession>A0ABU3PB50</accession>
<comment type="similarity">
    <text evidence="1">Belongs to the sodium:galactoside symporter (TC 2.A.2) family.</text>
</comment>
<dbReference type="InterPro" id="IPR036259">
    <property type="entry name" value="MFS_trans_sf"/>
</dbReference>
<keyword evidence="2" id="KW-1133">Transmembrane helix</keyword>
<evidence type="ECO:0000313" key="4">
    <source>
        <dbReference type="Proteomes" id="UP001246372"/>
    </source>
</evidence>
<dbReference type="RefSeq" id="WP_315650029.1">
    <property type="nucleotide sequence ID" value="NZ_JAVXZY010000003.1"/>
</dbReference>
<keyword evidence="2" id="KW-0812">Transmembrane</keyword>
<dbReference type="PANTHER" id="PTHR11328">
    <property type="entry name" value="MAJOR FACILITATOR SUPERFAMILY DOMAIN-CONTAINING PROTEIN"/>
    <property type="match status" value="1"/>
</dbReference>
<organism evidence="3 4">
    <name type="scientific">Roseateles aquae</name>
    <dbReference type="NCBI Taxonomy" id="3077235"/>
    <lineage>
        <taxon>Bacteria</taxon>
        <taxon>Pseudomonadati</taxon>
        <taxon>Pseudomonadota</taxon>
        <taxon>Betaproteobacteria</taxon>
        <taxon>Burkholderiales</taxon>
        <taxon>Sphaerotilaceae</taxon>
        <taxon>Roseateles</taxon>
    </lineage>
</organism>
<evidence type="ECO:0000256" key="2">
    <source>
        <dbReference type="SAM" id="Phobius"/>
    </source>
</evidence>
<dbReference type="InterPro" id="IPR039672">
    <property type="entry name" value="MFS_2"/>
</dbReference>
<sequence>MTGGKATAAPLSMPAAAQQQGLPYGLLGFALAFVALPLYVQLPAFYADRLSLNQIGVLLLLARLGDALIDPWLGGLCDRWLALPAPALFLRLGAAAITLAAAFWALFHPPAASEGLLLLWCAVGLLFCYLSFSLLSVCHQAWAARLGGGVGPQARLSAWREGLALAGVLCASLLPGWLGFGGSAAVLSLALALGLLGLARCASPCGTATGEPIDAWLPWRTPGFKSLLAVFLLNGIAAAIPATLLLFFVRDRLQTPAAEGLYLACYFLAAAASLPLWLRTTRRLGPERSWGLGMLAAALSFIWAASLPAGAQTGFVLVCLASGLALGADLCIAPALLARLLQAADLQGAAEGRFFGWWNFASKLNLALAAGLALPLLQSLGYRPGQADADSQSALAWAYCVLPCLLKLAAAGLLYLLLIRPALDRSGSEPPR</sequence>
<reference evidence="3" key="1">
    <citation type="submission" date="2023-09" db="EMBL/GenBank/DDBJ databases">
        <title>Paucibacter sp. APW11 Genome sequencing and assembly.</title>
        <authorList>
            <person name="Kim I."/>
        </authorList>
    </citation>
    <scope>NUCLEOTIDE SEQUENCE</scope>
    <source>
        <strain evidence="3">APW11</strain>
    </source>
</reference>
<name>A0ABU3PB50_9BURK</name>
<gene>
    <name evidence="3" type="ORF">RQP53_09320</name>
</gene>
<feature type="transmembrane region" description="Helical" evidence="2">
    <location>
        <begin position="224"/>
        <end position="249"/>
    </location>
</feature>
<feature type="transmembrane region" description="Helical" evidence="2">
    <location>
        <begin position="184"/>
        <end position="203"/>
    </location>
</feature>
<feature type="transmembrane region" description="Helical" evidence="2">
    <location>
        <begin position="81"/>
        <end position="105"/>
    </location>
</feature>
<dbReference type="Pfam" id="PF13347">
    <property type="entry name" value="MFS_2"/>
    <property type="match status" value="2"/>
</dbReference>
<feature type="transmembrane region" description="Helical" evidence="2">
    <location>
        <begin position="117"/>
        <end position="137"/>
    </location>
</feature>
<evidence type="ECO:0000256" key="1">
    <source>
        <dbReference type="ARBA" id="ARBA00009617"/>
    </source>
</evidence>